<dbReference type="AlphaFoldDB" id="A0A420KDY5"/>
<dbReference type="Gene3D" id="1.25.40.10">
    <property type="entry name" value="Tetratricopeptide repeat domain"/>
    <property type="match status" value="1"/>
</dbReference>
<sequence length="863" mass="94128">MARHPAGLDAPTAARVVLVRAPAGFGKSTAMMQCHRAMEARGQSAAWLTLDALDNDLSRFLHYLGEMMVQAGIASAPPLGPVEAVDAIAAHPSAFTFFMDDLDALRDAGVLGLLRELIERLPRGGLLVLGCRSWPDLGLGRLRARGQLVEVGPAQLRFSLEETREFLRNRCAPAQEPLPEHALLTLHNRCEGWATGLWLASLALQRRRDTVALAESFSGSDQALAEYLAEDVLAHELPEVREFLLRTSVLKQLTAPVCAALCPQTDCAAMLEHLATHGVFLTRIGDAPPTWRYHSLFASFLHARLQQQPLAPMRELHVAASHAYEAEGRPVPAIDHAILAQDHARAIALLAAHAESFVSQGRLRLLDRWFQAISAAALQGHERLTHLSLWAACFTRGPIETLAQMGCGDARPAEGEAAQYLALRAMLLALQDRYADAYAVGRRALAVLPSELPFADSALLNLMANISSVLGRTDESRRLLGEARSRFGSSPFNRMYAESLEGMLDLFEGRMRQATARFRIAVESTHQATFSQSHGNAWAGVLYAYGMYEANRLEKADHLLNIYLPMARDVGLPDHMILGHALRTRLAFAAGDVDSALHTLTELEHLGHLRHLPRVVAAAHLERARIFMQQGNSRAAQDELRRASAIPPCDGGAQDGYRLLAQDLEYPALAQLRWNACFGDALATSGEAMAQAIAAERAGRYRRALKLRLIHALAEHRAGRPAAALLEPLLQTACREGFVRLVLDEAPWITPLLAAYLAATQGSGGDADPIYAEYLRQLQASAHIALDADPAQDTPAPPAEPLTRKEVHVLQLLADGYSNSAIAEKMVVADTTVRTHLRHINAKLGAGSRTQAVALARRLRLIP</sequence>
<evidence type="ECO:0000259" key="4">
    <source>
        <dbReference type="PROSITE" id="PS50043"/>
    </source>
</evidence>
<keyword evidence="2" id="KW-0238">DNA-binding</keyword>
<dbReference type="InterPro" id="IPR027417">
    <property type="entry name" value="P-loop_NTPase"/>
</dbReference>
<evidence type="ECO:0000256" key="3">
    <source>
        <dbReference type="ARBA" id="ARBA00023163"/>
    </source>
</evidence>
<evidence type="ECO:0000313" key="5">
    <source>
        <dbReference type="EMBL" id="RKJ97394.1"/>
    </source>
</evidence>
<dbReference type="EMBL" id="NKDB02000002">
    <property type="protein sequence ID" value="RKJ97394.1"/>
    <property type="molecule type" value="Genomic_DNA"/>
</dbReference>
<dbReference type="Proteomes" id="UP000216225">
    <property type="component" value="Unassembled WGS sequence"/>
</dbReference>
<dbReference type="PANTHER" id="PTHR44688">
    <property type="entry name" value="DNA-BINDING TRANSCRIPTIONAL ACTIVATOR DEVR_DOSR"/>
    <property type="match status" value="1"/>
</dbReference>
<dbReference type="InterPro" id="IPR041617">
    <property type="entry name" value="TPR_MalT"/>
</dbReference>
<dbReference type="CDD" id="cd06170">
    <property type="entry name" value="LuxR_C_like"/>
    <property type="match status" value="1"/>
</dbReference>
<dbReference type="PANTHER" id="PTHR44688:SF25">
    <property type="entry name" value="HTH LUXR-TYPE DOMAIN-CONTAINING PROTEIN"/>
    <property type="match status" value="1"/>
</dbReference>
<dbReference type="InterPro" id="IPR059106">
    <property type="entry name" value="WHD_MalT"/>
</dbReference>
<dbReference type="PROSITE" id="PS50043">
    <property type="entry name" value="HTH_LUXR_2"/>
    <property type="match status" value="1"/>
</dbReference>
<dbReference type="Gene3D" id="1.10.10.10">
    <property type="entry name" value="Winged helix-like DNA-binding domain superfamily/Winged helix DNA-binding domain"/>
    <property type="match status" value="1"/>
</dbReference>
<organism evidence="5 6">
    <name type="scientific">Alicycliphilus denitrificans</name>
    <dbReference type="NCBI Taxonomy" id="179636"/>
    <lineage>
        <taxon>Bacteria</taxon>
        <taxon>Pseudomonadati</taxon>
        <taxon>Pseudomonadota</taxon>
        <taxon>Betaproteobacteria</taxon>
        <taxon>Burkholderiales</taxon>
        <taxon>Comamonadaceae</taxon>
        <taxon>Alicycliphilus</taxon>
    </lineage>
</organism>
<dbReference type="SUPFAM" id="SSF46894">
    <property type="entry name" value="C-terminal effector domain of the bipartite response regulators"/>
    <property type="match status" value="1"/>
</dbReference>
<evidence type="ECO:0000256" key="1">
    <source>
        <dbReference type="ARBA" id="ARBA00023015"/>
    </source>
</evidence>
<evidence type="ECO:0000313" key="6">
    <source>
        <dbReference type="Proteomes" id="UP000216225"/>
    </source>
</evidence>
<dbReference type="GO" id="GO:0006355">
    <property type="term" value="P:regulation of DNA-templated transcription"/>
    <property type="evidence" value="ECO:0007669"/>
    <property type="project" value="InterPro"/>
</dbReference>
<dbReference type="SMART" id="SM00421">
    <property type="entry name" value="HTH_LUXR"/>
    <property type="match status" value="1"/>
</dbReference>
<comment type="caution">
    <text evidence="5">The sequence shown here is derived from an EMBL/GenBank/DDBJ whole genome shotgun (WGS) entry which is preliminary data.</text>
</comment>
<feature type="domain" description="HTH luxR-type" evidence="4">
    <location>
        <begin position="795"/>
        <end position="860"/>
    </location>
</feature>
<accession>A0A420KDY5</accession>
<name>A0A420KDY5_9BURK</name>
<dbReference type="GO" id="GO:0003677">
    <property type="term" value="F:DNA binding"/>
    <property type="evidence" value="ECO:0007669"/>
    <property type="project" value="UniProtKB-KW"/>
</dbReference>
<keyword evidence="1" id="KW-0805">Transcription regulation</keyword>
<proteinExistence type="predicted"/>
<dbReference type="PROSITE" id="PS00622">
    <property type="entry name" value="HTH_LUXR_1"/>
    <property type="match status" value="1"/>
</dbReference>
<reference evidence="5 6" key="1">
    <citation type="submission" date="2018-09" db="EMBL/GenBank/DDBJ databases">
        <title>Genome comparison of Alicycliphilus sp. BQ1, a polyurethanolytic bacterium, with its closest phylogenetic relatives Alicycliphilus denitrificans BC and K601, unable to attack polyurethane.</title>
        <authorList>
            <person name="Loza-Tavera H."/>
            <person name="Lozano L."/>
            <person name="Cevallos M."/>
            <person name="Maya-Lucas O."/>
            <person name="Garcia-Mena J."/>
            <person name="Hernandez J."/>
        </authorList>
    </citation>
    <scope>NUCLEOTIDE SEQUENCE [LARGE SCALE GENOMIC DNA]</scope>
    <source>
        <strain evidence="5 6">BQ1</strain>
    </source>
</reference>
<dbReference type="PRINTS" id="PR00038">
    <property type="entry name" value="HTHLUXR"/>
</dbReference>
<dbReference type="Pfam" id="PF25873">
    <property type="entry name" value="WHD_MalT"/>
    <property type="match status" value="1"/>
</dbReference>
<protein>
    <submittedName>
        <fullName evidence="5">Helix-turn-helix transcriptional regulator</fullName>
    </submittedName>
</protein>
<dbReference type="Pfam" id="PF17874">
    <property type="entry name" value="TPR_MalT"/>
    <property type="match status" value="1"/>
</dbReference>
<evidence type="ECO:0000256" key="2">
    <source>
        <dbReference type="ARBA" id="ARBA00023125"/>
    </source>
</evidence>
<dbReference type="InterPro" id="IPR011990">
    <property type="entry name" value="TPR-like_helical_dom_sf"/>
</dbReference>
<dbReference type="SUPFAM" id="SSF48452">
    <property type="entry name" value="TPR-like"/>
    <property type="match status" value="1"/>
</dbReference>
<dbReference type="InterPro" id="IPR016032">
    <property type="entry name" value="Sig_transdc_resp-reg_C-effctor"/>
</dbReference>
<dbReference type="SUPFAM" id="SSF52540">
    <property type="entry name" value="P-loop containing nucleoside triphosphate hydrolases"/>
    <property type="match status" value="1"/>
</dbReference>
<dbReference type="Pfam" id="PF00196">
    <property type="entry name" value="GerE"/>
    <property type="match status" value="1"/>
</dbReference>
<dbReference type="InterPro" id="IPR000792">
    <property type="entry name" value="Tscrpt_reg_LuxR_C"/>
</dbReference>
<keyword evidence="3" id="KW-0804">Transcription</keyword>
<gene>
    <name evidence="5" type="ORF">CE154_009580</name>
</gene>
<dbReference type="InterPro" id="IPR036388">
    <property type="entry name" value="WH-like_DNA-bd_sf"/>
</dbReference>